<reference evidence="2 3" key="1">
    <citation type="journal article" date="2021" name="Elife">
        <title>Chloroplast acquisition without the gene transfer in kleptoplastic sea slugs, Plakobranchus ocellatus.</title>
        <authorList>
            <person name="Maeda T."/>
            <person name="Takahashi S."/>
            <person name="Yoshida T."/>
            <person name="Shimamura S."/>
            <person name="Takaki Y."/>
            <person name="Nagai Y."/>
            <person name="Toyoda A."/>
            <person name="Suzuki Y."/>
            <person name="Arimoto A."/>
            <person name="Ishii H."/>
            <person name="Satoh N."/>
            <person name="Nishiyama T."/>
            <person name="Hasebe M."/>
            <person name="Maruyama T."/>
            <person name="Minagawa J."/>
            <person name="Obokata J."/>
            <person name="Shigenobu S."/>
        </authorList>
    </citation>
    <scope>NUCLEOTIDE SEQUENCE [LARGE SCALE GENOMIC DNA]</scope>
</reference>
<proteinExistence type="predicted"/>
<evidence type="ECO:0000313" key="2">
    <source>
        <dbReference type="EMBL" id="GFR66206.1"/>
    </source>
</evidence>
<organism evidence="2 3">
    <name type="scientific">Elysia marginata</name>
    <dbReference type="NCBI Taxonomy" id="1093978"/>
    <lineage>
        <taxon>Eukaryota</taxon>
        <taxon>Metazoa</taxon>
        <taxon>Spiralia</taxon>
        <taxon>Lophotrochozoa</taxon>
        <taxon>Mollusca</taxon>
        <taxon>Gastropoda</taxon>
        <taxon>Heterobranchia</taxon>
        <taxon>Euthyneura</taxon>
        <taxon>Panpulmonata</taxon>
        <taxon>Sacoglossa</taxon>
        <taxon>Placobranchoidea</taxon>
        <taxon>Plakobranchidae</taxon>
        <taxon>Elysia</taxon>
    </lineage>
</organism>
<feature type="compositionally biased region" description="Polar residues" evidence="1">
    <location>
        <begin position="30"/>
        <end position="39"/>
    </location>
</feature>
<dbReference type="Proteomes" id="UP000762676">
    <property type="component" value="Unassembled WGS sequence"/>
</dbReference>
<feature type="region of interest" description="Disordered" evidence="1">
    <location>
        <begin position="29"/>
        <end position="73"/>
    </location>
</feature>
<evidence type="ECO:0000256" key="1">
    <source>
        <dbReference type="SAM" id="MobiDB-lite"/>
    </source>
</evidence>
<gene>
    <name evidence="2" type="ORF">ElyMa_003678200</name>
</gene>
<keyword evidence="3" id="KW-1185">Reference proteome</keyword>
<name>A0AAV4F075_9GAST</name>
<accession>A0AAV4F075</accession>
<sequence length="73" mass="7849">MVVVVVAVVVVVGAVVVVLKKENESRQQENLRSSFSKTIGVSDPADAQPENIETDVNERLVSHKSSSRLSTSV</sequence>
<feature type="compositionally biased region" description="Polar residues" evidence="1">
    <location>
        <begin position="63"/>
        <end position="73"/>
    </location>
</feature>
<protein>
    <submittedName>
        <fullName evidence="2">Uncharacterized protein</fullName>
    </submittedName>
</protein>
<dbReference type="EMBL" id="BMAT01007522">
    <property type="protein sequence ID" value="GFR66206.1"/>
    <property type="molecule type" value="Genomic_DNA"/>
</dbReference>
<comment type="caution">
    <text evidence="2">The sequence shown here is derived from an EMBL/GenBank/DDBJ whole genome shotgun (WGS) entry which is preliminary data.</text>
</comment>
<evidence type="ECO:0000313" key="3">
    <source>
        <dbReference type="Proteomes" id="UP000762676"/>
    </source>
</evidence>
<dbReference type="AlphaFoldDB" id="A0AAV4F075"/>